<dbReference type="CDD" id="cd14792">
    <property type="entry name" value="GH27"/>
    <property type="match status" value="1"/>
</dbReference>
<name>A0ABD6EPM9_9BILA</name>
<dbReference type="EC" id="3.2.1.-" evidence="4"/>
<dbReference type="PRINTS" id="PR00740">
    <property type="entry name" value="GLHYDRLASE27"/>
</dbReference>
<dbReference type="Pfam" id="PF16499">
    <property type="entry name" value="Melibiase_2"/>
    <property type="match status" value="1"/>
</dbReference>
<dbReference type="InterPro" id="IPR017853">
    <property type="entry name" value="GH"/>
</dbReference>
<keyword evidence="6" id="KW-1185">Reference proteome</keyword>
<keyword evidence="2 4" id="KW-0378">Hydrolase</keyword>
<evidence type="ECO:0000256" key="3">
    <source>
        <dbReference type="ARBA" id="ARBA00023295"/>
    </source>
</evidence>
<keyword evidence="4" id="KW-1015">Disulfide bond</keyword>
<evidence type="ECO:0000256" key="2">
    <source>
        <dbReference type="ARBA" id="ARBA00022801"/>
    </source>
</evidence>
<gene>
    <name evidence="5" type="ORF">AB6A40_008638</name>
</gene>
<dbReference type="GO" id="GO:0016798">
    <property type="term" value="F:hydrolase activity, acting on glycosyl bonds"/>
    <property type="evidence" value="ECO:0007669"/>
    <property type="project" value="UniProtKB-KW"/>
</dbReference>
<evidence type="ECO:0000313" key="5">
    <source>
        <dbReference type="EMBL" id="MFH4981929.1"/>
    </source>
</evidence>
<dbReference type="PROSITE" id="PS00512">
    <property type="entry name" value="ALPHA_GALACTOSIDASE"/>
    <property type="match status" value="1"/>
</dbReference>
<proteinExistence type="inferred from homology"/>
<protein>
    <recommendedName>
        <fullName evidence="4">Alpha-galactosidase</fullName>
        <ecNumber evidence="4">3.2.1.-</ecNumber>
    </recommendedName>
</protein>
<organism evidence="5 6">
    <name type="scientific">Gnathostoma spinigerum</name>
    <dbReference type="NCBI Taxonomy" id="75299"/>
    <lineage>
        <taxon>Eukaryota</taxon>
        <taxon>Metazoa</taxon>
        <taxon>Ecdysozoa</taxon>
        <taxon>Nematoda</taxon>
        <taxon>Chromadorea</taxon>
        <taxon>Rhabditida</taxon>
        <taxon>Spirurina</taxon>
        <taxon>Gnathostomatomorpha</taxon>
        <taxon>Gnathostomatoidea</taxon>
        <taxon>Gnathostomatidae</taxon>
        <taxon>Gnathostoma</taxon>
    </lineage>
</organism>
<comment type="similarity">
    <text evidence="1 4">Belongs to the glycosyl hydrolase 27 family.</text>
</comment>
<dbReference type="InterPro" id="IPR000111">
    <property type="entry name" value="Glyco_hydro_27/36_CS"/>
</dbReference>
<dbReference type="SUPFAM" id="SSF51445">
    <property type="entry name" value="(Trans)glycosidases"/>
    <property type="match status" value="1"/>
</dbReference>
<reference evidence="5 6" key="1">
    <citation type="submission" date="2024-08" db="EMBL/GenBank/DDBJ databases">
        <title>Gnathostoma spinigerum genome.</title>
        <authorList>
            <person name="Gonzalez-Bertolin B."/>
            <person name="Monzon S."/>
            <person name="Zaballos A."/>
            <person name="Jimenez P."/>
            <person name="Dekumyoy P."/>
            <person name="Varona S."/>
            <person name="Cuesta I."/>
            <person name="Sumanam S."/>
            <person name="Adisakwattana P."/>
            <person name="Gasser R.B."/>
            <person name="Hernandez-Gonzalez A."/>
            <person name="Young N.D."/>
            <person name="Perteguer M.J."/>
        </authorList>
    </citation>
    <scope>NUCLEOTIDE SEQUENCE [LARGE SCALE GENOMIC DNA]</scope>
    <source>
        <strain evidence="5">AL3</strain>
        <tissue evidence="5">Liver</tissue>
    </source>
</reference>
<evidence type="ECO:0000256" key="1">
    <source>
        <dbReference type="ARBA" id="ARBA00009743"/>
    </source>
</evidence>
<dbReference type="PANTHER" id="PTHR11452">
    <property type="entry name" value="ALPHA-GALACTOSIDASE/ALPHA-N-ACETYLGALACTOSAMINIDASE"/>
    <property type="match status" value="1"/>
</dbReference>
<dbReference type="Proteomes" id="UP001608902">
    <property type="component" value="Unassembled WGS sequence"/>
</dbReference>
<dbReference type="InterPro" id="IPR013785">
    <property type="entry name" value="Aldolase_TIM"/>
</dbReference>
<comment type="subunit">
    <text evidence="4">Homodimer.</text>
</comment>
<dbReference type="InterPro" id="IPR002241">
    <property type="entry name" value="Glyco_hydro_27"/>
</dbReference>
<evidence type="ECO:0000313" key="6">
    <source>
        <dbReference type="Proteomes" id="UP001608902"/>
    </source>
</evidence>
<dbReference type="Gene3D" id="3.20.20.70">
    <property type="entry name" value="Aldolase class I"/>
    <property type="match status" value="1"/>
</dbReference>
<dbReference type="AlphaFoldDB" id="A0ABD6EPM9"/>
<keyword evidence="3 4" id="KW-0326">Glycosidase</keyword>
<comment type="caution">
    <text evidence="5">The sequence shown here is derived from an EMBL/GenBank/DDBJ whole genome shotgun (WGS) entry which is preliminary data.</text>
</comment>
<sequence length="235" mass="26834">MGWMSWAKFLCQVDCVRHPFTCINENLYMQMADRLSEDGYLDAGYEYIHIDDCWMELKRSPDGLLVANRTRFPSGIAFLRNYVHRKGLKLGIYVDVGSATCEGYPGSFGHFETDVKTFAKWGIDYLKADGCNLDSDLQADAYIALGRAINATAHPMVYGTEWPLYLLLTNHTSLINYSAIGEHCNVFRNFWDANLSEKWLSVQRIIDFYGINQDKFINASGPGRWLDPDEVSRIV</sequence>
<evidence type="ECO:0000256" key="4">
    <source>
        <dbReference type="RuleBase" id="RU361168"/>
    </source>
</evidence>
<accession>A0ABD6EPM9</accession>
<dbReference type="PANTHER" id="PTHR11452:SF83">
    <property type="entry name" value="ALPHA-GALACTOSIDASE"/>
    <property type="match status" value="1"/>
</dbReference>
<dbReference type="EMBL" id="JBGFUD010008173">
    <property type="protein sequence ID" value="MFH4981929.1"/>
    <property type="molecule type" value="Genomic_DNA"/>
</dbReference>